<keyword evidence="7" id="KW-1185">Reference proteome</keyword>
<gene>
    <name evidence="6" type="ORF">TST_0050</name>
</gene>
<sequence>MMEKFVLDTSIFTNPETYSILGDTPREAFLRFIEKAGKLKDVEFYMPPSVYNELMHFVGEELPPETELLIRLKPPRKYEIQVTGAFLYELIDEIRERINKGLRVAETAVREITETGQEESTIARLREKYRQALREGIIDSKEDLEIVLLAMELDATVVSIDYGVRRWAEKLGIRLLDPRKFFTLLNSIQS</sequence>
<comment type="function">
    <text evidence="5">RNA-free RNase P that catalyzes the removal of the 5'-leader sequence from pre-tRNA to produce the mature 5'-terminus.</text>
</comment>
<dbReference type="STRING" id="1298851.TST_0050"/>
<dbReference type="AlphaFoldDB" id="A0A0S3QRA9"/>
<accession>A0A0S3QRA9</accession>
<dbReference type="SUPFAM" id="SSF88723">
    <property type="entry name" value="PIN domain-like"/>
    <property type="match status" value="1"/>
</dbReference>
<evidence type="ECO:0000256" key="4">
    <source>
        <dbReference type="ARBA" id="ARBA00022801"/>
    </source>
</evidence>
<dbReference type="PATRIC" id="fig|1298851.3.peg.53"/>
<keyword evidence="1 5" id="KW-0819">tRNA processing</keyword>
<name>A0A0S3QRA9_THET7</name>
<keyword evidence="4 5" id="KW-0378">Hydrolase</keyword>
<comment type="similarity">
    <text evidence="5">Belongs to the HARP family.</text>
</comment>
<dbReference type="HAMAP" id="MF_01078">
    <property type="entry name" value="RNA_free_RNase_P"/>
    <property type="match status" value="1"/>
</dbReference>
<evidence type="ECO:0000256" key="2">
    <source>
        <dbReference type="ARBA" id="ARBA00022722"/>
    </source>
</evidence>
<dbReference type="GO" id="GO:0001682">
    <property type="term" value="P:tRNA 5'-leader removal"/>
    <property type="evidence" value="ECO:0007669"/>
    <property type="project" value="UniProtKB-UniRule"/>
</dbReference>
<dbReference type="Pfam" id="PF08745">
    <property type="entry name" value="PIN_5"/>
    <property type="match status" value="1"/>
</dbReference>
<evidence type="ECO:0000256" key="5">
    <source>
        <dbReference type="HAMAP-Rule" id="MF_01078"/>
    </source>
</evidence>
<dbReference type="InterPro" id="IPR029060">
    <property type="entry name" value="PIN-like_dom_sf"/>
</dbReference>
<reference evidence="7" key="1">
    <citation type="journal article" date="2018" name="Science">
        <title>A primordial and reversible TCA cycle in a facultatively chemolithoautotrophic thermophile.</title>
        <authorList>
            <person name="Nunoura T."/>
            <person name="Chikaraishi Y."/>
            <person name="Izaki R."/>
            <person name="Suwa T."/>
            <person name="Sato T."/>
            <person name="Harada T."/>
            <person name="Mori K."/>
            <person name="Kato Y."/>
            <person name="Miyazaki M."/>
            <person name="Shimamura S."/>
            <person name="Yanagawa K."/>
            <person name="Shuto A."/>
            <person name="Ohkouchi N."/>
            <person name="Fujita N."/>
            <person name="Takaki Y."/>
            <person name="Atomi H."/>
            <person name="Takai K."/>
        </authorList>
    </citation>
    <scope>NUCLEOTIDE SEQUENCE [LARGE SCALE GENOMIC DNA]</scope>
    <source>
        <strain evidence="7">DSM 17441 / JCM 13301 / NBRC 103674 / ABI70S6</strain>
    </source>
</reference>
<dbReference type="CDD" id="cd18691">
    <property type="entry name" value="PIN_VapC-like"/>
    <property type="match status" value="1"/>
</dbReference>
<dbReference type="KEGG" id="ttk:TST_0050"/>
<dbReference type="InterPro" id="IPR014856">
    <property type="entry name" value="RNA_free_RNase_P"/>
</dbReference>
<evidence type="ECO:0000256" key="3">
    <source>
        <dbReference type="ARBA" id="ARBA00022759"/>
    </source>
</evidence>
<dbReference type="NCBIfam" id="TIGR03875">
    <property type="entry name" value="RNA_lig_partner"/>
    <property type="match status" value="1"/>
</dbReference>
<evidence type="ECO:0000313" key="6">
    <source>
        <dbReference type="EMBL" id="BAT70860.1"/>
    </source>
</evidence>
<organism evidence="6 7">
    <name type="scientific">Thermosulfidibacter takaii (strain DSM 17441 / JCM 13301 / NBRC 103674 / ABI70S6)</name>
    <dbReference type="NCBI Taxonomy" id="1298851"/>
    <lineage>
        <taxon>Bacteria</taxon>
        <taxon>Pseudomonadati</taxon>
        <taxon>Thermosulfidibacterota</taxon>
        <taxon>Thermosulfidibacteria</taxon>
        <taxon>Thermosulfidibacterales</taxon>
        <taxon>Thermosulfidibacteraceae</taxon>
    </lineage>
</organism>
<dbReference type="EC" id="3.1.26.5" evidence="5"/>
<dbReference type="GO" id="GO:0004526">
    <property type="term" value="F:ribonuclease P activity"/>
    <property type="evidence" value="ECO:0007669"/>
    <property type="project" value="UniProtKB-UniRule"/>
</dbReference>
<comment type="catalytic activity">
    <reaction evidence="5">
        <text>Endonucleolytic cleavage of RNA, removing 5'-extranucleotides from tRNA precursor.</text>
        <dbReference type="EC" id="3.1.26.5"/>
    </reaction>
</comment>
<proteinExistence type="inferred from homology"/>
<dbReference type="Proteomes" id="UP000063234">
    <property type="component" value="Chromosome"/>
</dbReference>
<protein>
    <recommendedName>
        <fullName evidence="5">RNA-free ribonuclease P</fullName>
        <shortName evidence="5">RNA-free RNase P</shortName>
        <ecNumber evidence="5">3.1.26.5</ecNumber>
    </recommendedName>
    <alternativeName>
        <fullName evidence="5">Protein-only RNase P</fullName>
    </alternativeName>
</protein>
<dbReference type="EMBL" id="AP013035">
    <property type="protein sequence ID" value="BAT70860.1"/>
    <property type="molecule type" value="Genomic_DNA"/>
</dbReference>
<evidence type="ECO:0000313" key="7">
    <source>
        <dbReference type="Proteomes" id="UP000063234"/>
    </source>
</evidence>
<keyword evidence="3 5" id="KW-0255">Endonuclease</keyword>
<evidence type="ECO:0000256" key="1">
    <source>
        <dbReference type="ARBA" id="ARBA00022694"/>
    </source>
</evidence>
<dbReference type="PANTHER" id="PTHR41173:SF1">
    <property type="entry name" value="RNA-FREE RIBONUCLEASE P"/>
    <property type="match status" value="1"/>
</dbReference>
<dbReference type="PANTHER" id="PTHR41173">
    <property type="entry name" value="UPF0278 PROTEIN TK1425"/>
    <property type="match status" value="1"/>
</dbReference>
<keyword evidence="2 5" id="KW-0540">Nuclease</keyword>